<organism evidence="1 2">
    <name type="scientific">Flavobacterium piscisymbiosum</name>
    <dbReference type="NCBI Taxonomy" id="2893753"/>
    <lineage>
        <taxon>Bacteria</taxon>
        <taxon>Pseudomonadati</taxon>
        <taxon>Bacteroidota</taxon>
        <taxon>Flavobacteriia</taxon>
        <taxon>Flavobacteriales</taxon>
        <taxon>Flavobacteriaceae</taxon>
        <taxon>Flavobacterium</taxon>
    </lineage>
</organism>
<reference evidence="1" key="1">
    <citation type="submission" date="2021-11" db="EMBL/GenBank/DDBJ databases">
        <title>Description of novel Flavobacterium species.</title>
        <authorList>
            <person name="Saticioglu I.B."/>
            <person name="Ay H."/>
            <person name="Altun S."/>
            <person name="Duman M."/>
        </authorList>
    </citation>
    <scope>NUCLEOTIDE SEQUENCE</scope>
    <source>
        <strain evidence="1">F-30</strain>
    </source>
</reference>
<proteinExistence type="predicted"/>
<name>A0ABS8MDU2_9FLAO</name>
<dbReference type="Proteomes" id="UP001430679">
    <property type="component" value="Unassembled WGS sequence"/>
</dbReference>
<dbReference type="RefSeq" id="WP_230036028.1">
    <property type="nucleotide sequence ID" value="NZ_JAJJMM010000001.1"/>
</dbReference>
<gene>
    <name evidence="1" type="ORF">LNP81_11725</name>
</gene>
<accession>A0ABS8MDU2</accession>
<sequence>MIKMYPLEWFDSLIVNTFSPYTDSISSISEYDSKVLCENIIGESQKIKVQIKVEVFELKSKRQIRLLVRKYHSSFVFLLDSIMESRKNERFISSGFVKIFDMIVTALDDLLSFVEIRFSNFISLDQRAPITYLIVWRTELQTSLEMLLKKKGLDEEQNKEFKMIINLLLSQLYGNKKVKFTYRQVLYLRELVKELEEFSDPGSEIECFSSLDTLLIRLNFNNTEYADYLITKVANYLSSFEILSERFENVLYCYTKLVQVNSNLKITFNPSQQNLITFLEYWFANEIKYLEKKINFLIQEHNSLVNGNSIWQSQDNGKLECILSADQIGLILRATDETRIIKAKSMSYFFKSIVPYLSTPFKKDLSYQSVRSKSYNAEERDKEIAIQSLEKIIRKIKTY</sequence>
<evidence type="ECO:0000313" key="1">
    <source>
        <dbReference type="EMBL" id="MCC9063657.1"/>
    </source>
</evidence>
<protein>
    <submittedName>
        <fullName evidence="1">Uncharacterized protein</fullName>
    </submittedName>
</protein>
<keyword evidence="2" id="KW-1185">Reference proteome</keyword>
<dbReference type="EMBL" id="JAJJMM010000001">
    <property type="protein sequence ID" value="MCC9063657.1"/>
    <property type="molecule type" value="Genomic_DNA"/>
</dbReference>
<comment type="caution">
    <text evidence="1">The sequence shown here is derived from an EMBL/GenBank/DDBJ whole genome shotgun (WGS) entry which is preliminary data.</text>
</comment>
<evidence type="ECO:0000313" key="2">
    <source>
        <dbReference type="Proteomes" id="UP001430679"/>
    </source>
</evidence>